<dbReference type="InterPro" id="IPR031732">
    <property type="entry name" value="DUF4729"/>
</dbReference>
<keyword evidence="4" id="KW-1185">Reference proteome</keyword>
<evidence type="ECO:0000313" key="4">
    <source>
        <dbReference type="Proteomes" id="UP000494163"/>
    </source>
</evidence>
<gene>
    <name evidence="3" type="ORF">Dbus_chr2Lg488</name>
</gene>
<organism evidence="3 4">
    <name type="scientific">Drosophila busckii</name>
    <name type="common">Fruit fly</name>
    <dbReference type="NCBI Taxonomy" id="30019"/>
    <lineage>
        <taxon>Eukaryota</taxon>
        <taxon>Metazoa</taxon>
        <taxon>Ecdysozoa</taxon>
        <taxon>Arthropoda</taxon>
        <taxon>Hexapoda</taxon>
        <taxon>Insecta</taxon>
        <taxon>Pterygota</taxon>
        <taxon>Neoptera</taxon>
        <taxon>Endopterygota</taxon>
        <taxon>Diptera</taxon>
        <taxon>Brachycera</taxon>
        <taxon>Muscomorpha</taxon>
        <taxon>Ephydroidea</taxon>
        <taxon>Drosophilidae</taxon>
        <taxon>Drosophila</taxon>
    </lineage>
</organism>
<dbReference type="EMBL" id="CP012523">
    <property type="protein sequence ID" value="ALC38403.1"/>
    <property type="molecule type" value="Genomic_DNA"/>
</dbReference>
<evidence type="ECO:0000313" key="3">
    <source>
        <dbReference type="EMBL" id="ALC38403.1"/>
    </source>
</evidence>
<dbReference type="AlphaFoldDB" id="A0A0M3QT71"/>
<evidence type="ECO:0000259" key="2">
    <source>
        <dbReference type="Pfam" id="PF15866"/>
    </source>
</evidence>
<dbReference type="Proteomes" id="UP000494163">
    <property type="component" value="Chromosome 2L"/>
</dbReference>
<protein>
    <submittedName>
        <fullName evidence="3">CG15482</fullName>
    </submittedName>
</protein>
<evidence type="ECO:0000256" key="1">
    <source>
        <dbReference type="SAM" id="MobiDB-lite"/>
    </source>
</evidence>
<proteinExistence type="predicted"/>
<dbReference type="Pfam" id="PF15866">
    <property type="entry name" value="DUF4729"/>
    <property type="match status" value="1"/>
</dbReference>
<name>A0A0M3QT71_DROBS</name>
<dbReference type="OMA" id="DLDVWQQ"/>
<feature type="domain" description="DUF4729" evidence="2">
    <location>
        <begin position="104"/>
        <end position="291"/>
    </location>
</feature>
<sequence length="312" mass="35467">MSSANISRYQKSSSVSYLGAGLESAASSKRKRRQVKREQRVQMSKHSVFTKHFSNCRLPVPVPSTDLKLVRLSRHESLLDRERHPPLYVVPDQKSQWARLRMVHCPCNGCNAHVDPNGLLSHYLNEHMPRLGVPFVEVPYPVEKQTLRASCLPNALESDVHTLLGLYGYKRLGLNPLNCARNTLLPRDYRQYSQHGVLMLFACRTRHALLWQRKDADADDVIVIWVATPLQDVSVCLRCVVQPAESTRYYSKRLKARPLALAASAPIACHEFIKTDCNAIVISCQDLWQLMPLNSNQLKLNVELHLTGEQKI</sequence>
<accession>A0A0M3QT71</accession>
<reference evidence="3 4" key="1">
    <citation type="submission" date="2015-08" db="EMBL/GenBank/DDBJ databases">
        <title>Ancestral chromatin configuration constrains chromatin evolution on differentiating sex chromosomes in Drosophila.</title>
        <authorList>
            <person name="Zhou Q."/>
            <person name="Bachtrog D."/>
        </authorList>
    </citation>
    <scope>NUCLEOTIDE SEQUENCE [LARGE SCALE GENOMIC DNA]</scope>
    <source>
        <tissue evidence="3">Whole larvae</tissue>
    </source>
</reference>
<feature type="region of interest" description="Disordered" evidence="1">
    <location>
        <begin position="20"/>
        <end position="43"/>
    </location>
</feature>